<dbReference type="SUPFAM" id="SSF48452">
    <property type="entry name" value="TPR-like"/>
    <property type="match status" value="1"/>
</dbReference>
<proteinExistence type="predicted"/>
<evidence type="ECO:0000313" key="1">
    <source>
        <dbReference type="EMBL" id="AOO65673.1"/>
    </source>
</evidence>
<evidence type="ECO:0000313" key="2">
    <source>
        <dbReference type="Proteomes" id="UP000094609"/>
    </source>
</evidence>
<dbReference type="STRING" id="1193502.SHALO_1902"/>
<reference evidence="2" key="1">
    <citation type="submission" date="2016-08" db="EMBL/GenBank/DDBJ databases">
        <title>Complete genome sequence of the organohalide-respiring Epsilonproteobacterium Sulfurospirillum halorespirans.</title>
        <authorList>
            <person name="Goris T."/>
            <person name="Zimmermann J."/>
            <person name="Schenz B."/>
            <person name="Lemos M."/>
            <person name="Hackermueller J."/>
            <person name="Diekert G."/>
        </authorList>
    </citation>
    <scope>NUCLEOTIDE SEQUENCE [LARGE SCALE GENOMIC DNA]</scope>
    <source>
        <strain>DSM 13726</strain>
        <strain evidence="2">PCE-M2</strain>
    </source>
</reference>
<dbReference type="KEGG" id="shal:SHALO_1902"/>
<dbReference type="InterPro" id="IPR011990">
    <property type="entry name" value="TPR-like_helical_dom_sf"/>
</dbReference>
<dbReference type="Gene3D" id="1.25.40.10">
    <property type="entry name" value="Tetratricopeptide repeat domain"/>
    <property type="match status" value="1"/>
</dbReference>
<keyword evidence="2" id="KW-1185">Reference proteome</keyword>
<dbReference type="Proteomes" id="UP000094609">
    <property type="component" value="Chromosome"/>
</dbReference>
<organism evidence="1 2">
    <name type="scientific">Sulfurospirillum halorespirans DSM 13726</name>
    <dbReference type="NCBI Taxonomy" id="1193502"/>
    <lineage>
        <taxon>Bacteria</taxon>
        <taxon>Pseudomonadati</taxon>
        <taxon>Campylobacterota</taxon>
        <taxon>Epsilonproteobacteria</taxon>
        <taxon>Campylobacterales</taxon>
        <taxon>Sulfurospirillaceae</taxon>
        <taxon>Sulfurospirillum</taxon>
    </lineage>
</organism>
<name>A0A1D7TL05_9BACT</name>
<dbReference type="EMBL" id="CP017111">
    <property type="protein sequence ID" value="AOO65673.1"/>
    <property type="molecule type" value="Genomic_DNA"/>
</dbReference>
<dbReference type="AlphaFoldDB" id="A0A1D7TL05"/>
<protein>
    <submittedName>
        <fullName evidence="1">Uncharacterized protein</fullName>
    </submittedName>
</protein>
<dbReference type="RefSeq" id="WP_025345259.1">
    <property type="nucleotide sequence ID" value="NZ_CP017111.1"/>
</dbReference>
<accession>A0A1D7TL05</accession>
<sequence>MKTLTLASIYELQGLKNEALEIYKELLRENPDNKEAKIAIKRLSGIRKKYLGVDEEMKKFFLTMNSEVEFLEFERWLVKLWK</sequence>
<gene>
    <name evidence="1" type="ORF">SHALO_1902</name>
</gene>
<dbReference type="PATRIC" id="fig|1193502.14.peg.1933"/>